<dbReference type="SUPFAM" id="SSF48239">
    <property type="entry name" value="Terpenoid cyclases/Protein prenyltransferases"/>
    <property type="match status" value="1"/>
</dbReference>
<dbReference type="PROSITE" id="PS50943">
    <property type="entry name" value="HTH_CROC1"/>
    <property type="match status" value="1"/>
</dbReference>
<dbReference type="AlphaFoldDB" id="A0A6I8LRL7"/>
<dbReference type="SMART" id="SM00530">
    <property type="entry name" value="HTH_XRE"/>
    <property type="match status" value="1"/>
</dbReference>
<dbReference type="Pfam" id="PF13560">
    <property type="entry name" value="HTH_31"/>
    <property type="match status" value="1"/>
</dbReference>
<dbReference type="CDD" id="cd00093">
    <property type="entry name" value="HTH_XRE"/>
    <property type="match status" value="1"/>
</dbReference>
<gene>
    <name evidence="2" type="ORF">AA23TX_05555</name>
</gene>
<evidence type="ECO:0000259" key="1">
    <source>
        <dbReference type="PROSITE" id="PS50943"/>
    </source>
</evidence>
<dbReference type="Proteomes" id="UP000399805">
    <property type="component" value="Unassembled WGS sequence"/>
</dbReference>
<evidence type="ECO:0000313" key="2">
    <source>
        <dbReference type="EMBL" id="VVJ20534.1"/>
    </source>
</evidence>
<reference evidence="2 3" key="1">
    <citation type="submission" date="2019-09" db="EMBL/GenBank/DDBJ databases">
        <authorList>
            <person name="Leyn A S."/>
        </authorList>
    </citation>
    <scope>NUCLEOTIDE SEQUENCE [LARGE SCALE GENOMIC DNA]</scope>
    <source>
        <strain evidence="2">AA231_1</strain>
    </source>
</reference>
<sequence>MSQAYLHSTSAGARSIGTDVVTAEGVGAELRRLRKAAGQTQADVARIVGVSRANLTQWETGRYLPSAENARLLDDHFRAANALVEMAEAARSPGPVTAGVLTTGGSLLEVFRRAGASLAEELIRDGDGRPVGWRHNLQKRGAHTTLATAYGISAMSVVGEPYIDLHALVDDLYAKRSEFGWQGRSGGRRPEVTAAVVGALFQASTILPAEEGLAHLEHSLDDRSRTRPFLLSAALRTSVRLAPDAPLTRRLTDDLLAARLDFDGVPLWGEKKEEGLVAPEPSTAHTARAVVSLRELLRSGHGSAEVSDAVEVGTRWLVERIHPDDGVSEDLALPQPGGLPDVRITIKHFTSAWVLQALAEAPQVPVARLSRALNSLWERYEPGRGLWAWGSGDLPIWMTLDAVTALRAIALAFPAPQFLPPAAAE</sequence>
<evidence type="ECO:0000313" key="3">
    <source>
        <dbReference type="Proteomes" id="UP000399805"/>
    </source>
</evidence>
<dbReference type="RefSeq" id="WP_155545621.1">
    <property type="nucleotide sequence ID" value="NZ_CABVGP010000002.1"/>
</dbReference>
<dbReference type="EMBL" id="CABVGP010000002">
    <property type="protein sequence ID" value="VVJ20534.1"/>
    <property type="molecule type" value="Genomic_DNA"/>
</dbReference>
<dbReference type="InterPro" id="IPR010982">
    <property type="entry name" value="Lambda_DNA-bd_dom_sf"/>
</dbReference>
<dbReference type="Gene3D" id="1.10.260.40">
    <property type="entry name" value="lambda repressor-like DNA-binding domains"/>
    <property type="match status" value="1"/>
</dbReference>
<feature type="domain" description="HTH cro/C1-type" evidence="1">
    <location>
        <begin position="30"/>
        <end position="83"/>
    </location>
</feature>
<name>A0A6I8LRL7_9PSEU</name>
<dbReference type="Gene3D" id="1.50.10.20">
    <property type="match status" value="1"/>
</dbReference>
<dbReference type="GO" id="GO:0003677">
    <property type="term" value="F:DNA binding"/>
    <property type="evidence" value="ECO:0007669"/>
    <property type="project" value="InterPro"/>
</dbReference>
<dbReference type="InterPro" id="IPR001387">
    <property type="entry name" value="Cro/C1-type_HTH"/>
</dbReference>
<accession>A0A6I8LRL7</accession>
<dbReference type="InterPro" id="IPR008930">
    <property type="entry name" value="Terpenoid_cyclase/PrenylTrfase"/>
</dbReference>
<organism evidence="2 3">
    <name type="scientific">Amycolatopsis camponoti</name>
    <dbReference type="NCBI Taxonomy" id="2606593"/>
    <lineage>
        <taxon>Bacteria</taxon>
        <taxon>Bacillati</taxon>
        <taxon>Actinomycetota</taxon>
        <taxon>Actinomycetes</taxon>
        <taxon>Pseudonocardiales</taxon>
        <taxon>Pseudonocardiaceae</taxon>
        <taxon>Amycolatopsis</taxon>
    </lineage>
</organism>
<dbReference type="SUPFAM" id="SSF47413">
    <property type="entry name" value="lambda repressor-like DNA-binding domains"/>
    <property type="match status" value="1"/>
</dbReference>
<protein>
    <recommendedName>
        <fullName evidence="1">HTH cro/C1-type domain-containing protein</fullName>
    </recommendedName>
</protein>
<proteinExistence type="predicted"/>
<keyword evidence="3" id="KW-1185">Reference proteome</keyword>